<organism evidence="1 2">
    <name type="scientific">Lepeophtheirus salmonis</name>
    <name type="common">Salmon louse</name>
    <name type="synonym">Caligus salmonis</name>
    <dbReference type="NCBI Taxonomy" id="72036"/>
    <lineage>
        <taxon>Eukaryota</taxon>
        <taxon>Metazoa</taxon>
        <taxon>Ecdysozoa</taxon>
        <taxon>Arthropoda</taxon>
        <taxon>Crustacea</taxon>
        <taxon>Multicrustacea</taxon>
        <taxon>Hexanauplia</taxon>
        <taxon>Copepoda</taxon>
        <taxon>Siphonostomatoida</taxon>
        <taxon>Caligidae</taxon>
        <taxon>Lepeophtheirus</taxon>
    </lineage>
</organism>
<dbReference type="EMBL" id="HG994592">
    <property type="protein sequence ID" value="CAF2828227.1"/>
    <property type="molecule type" value="Genomic_DNA"/>
</dbReference>
<sequence length="119" mass="13277">MTKCKFGTISIDFLGPNVKSSDITLLVNQVKTIQYFPFSSNLAKLHTSQFVFVRRGPALKGMQSPYEGPVNIKHMSDKYCDIQWASRVEQISIDILKSRIVPDDAIPALSPPQGRPKSP</sequence>
<dbReference type="AlphaFoldDB" id="A0A7R8CLH2"/>
<proteinExistence type="predicted"/>
<evidence type="ECO:0000313" key="1">
    <source>
        <dbReference type="EMBL" id="CAF2828227.1"/>
    </source>
</evidence>
<gene>
    <name evidence="1" type="ORF">LSAA_4348</name>
</gene>
<reference evidence="1" key="1">
    <citation type="submission" date="2021-02" db="EMBL/GenBank/DDBJ databases">
        <authorList>
            <person name="Bekaert M."/>
        </authorList>
    </citation>
    <scope>NUCLEOTIDE SEQUENCE</scope>
    <source>
        <strain evidence="1">IoA-00</strain>
    </source>
</reference>
<keyword evidence="2" id="KW-1185">Reference proteome</keyword>
<accession>A0A7R8CLH2</accession>
<dbReference type="Proteomes" id="UP000675881">
    <property type="component" value="Chromosome 13"/>
</dbReference>
<evidence type="ECO:0000313" key="2">
    <source>
        <dbReference type="Proteomes" id="UP000675881"/>
    </source>
</evidence>
<name>A0A7R8CLH2_LEPSM</name>
<protein>
    <submittedName>
        <fullName evidence="1">(salmon louse) hypothetical protein</fullName>
    </submittedName>
</protein>